<accession>A0ABW2D4H7</accession>
<feature type="transmembrane region" description="Helical" evidence="1">
    <location>
        <begin position="32"/>
        <end position="55"/>
    </location>
</feature>
<comment type="caution">
    <text evidence="2">The sequence shown here is derived from an EMBL/GenBank/DDBJ whole genome shotgun (WGS) entry which is preliminary data.</text>
</comment>
<dbReference type="EMBL" id="JBHSYS010000001">
    <property type="protein sequence ID" value="MFC6956388.1"/>
    <property type="molecule type" value="Genomic_DNA"/>
</dbReference>
<evidence type="ECO:0000313" key="2">
    <source>
        <dbReference type="EMBL" id="MFC6956388.1"/>
    </source>
</evidence>
<gene>
    <name evidence="2" type="ORF">ACFQS3_04160</name>
</gene>
<name>A0ABW2D4H7_9ACTN</name>
<sequence>MSETPTEEPAAAAADEDAGGGVRRGVWGAVRWVVAMLACVLAVVAVTGAVAAYYARLELLTTDRFVERTDVIAEDEQVQAAIATMVTNEIANAIDVDSITQQASGWVGVENPPAYVKDLIASAAESLRAYIETEVNEFVASPAFLKVWDAAVTEAHSSLVSALEGDNTGSLVAEGNTLTLDLGKVVEVVKERLAENDFAYAADIPAIDAQYVLVDSDQVPELQERTDQLKWAATWLPWIALALLVVAVLVAPRRWVAALVVGLLAAVLAGTALFALSKVREEFVKQAGDASFAPLTYDAFTSGLKGSYLVMLIAAIVVVVAAVGAMVLRRERAQAETA</sequence>
<feature type="transmembrane region" description="Helical" evidence="1">
    <location>
        <begin position="308"/>
        <end position="328"/>
    </location>
</feature>
<reference evidence="3" key="1">
    <citation type="journal article" date="2019" name="Int. J. Syst. Evol. Microbiol.">
        <title>The Global Catalogue of Microorganisms (GCM) 10K type strain sequencing project: providing services to taxonomists for standard genome sequencing and annotation.</title>
        <authorList>
            <consortium name="The Broad Institute Genomics Platform"/>
            <consortium name="The Broad Institute Genome Sequencing Center for Infectious Disease"/>
            <person name="Wu L."/>
            <person name="Ma J."/>
        </authorList>
    </citation>
    <scope>NUCLEOTIDE SEQUENCE [LARGE SCALE GENOMIC DNA]</scope>
    <source>
        <strain evidence="3">KACC 12634</strain>
    </source>
</reference>
<evidence type="ECO:0000313" key="3">
    <source>
        <dbReference type="Proteomes" id="UP001596470"/>
    </source>
</evidence>
<dbReference type="RefSeq" id="WP_382354288.1">
    <property type="nucleotide sequence ID" value="NZ_JBHMBP010000004.1"/>
</dbReference>
<proteinExistence type="predicted"/>
<feature type="transmembrane region" description="Helical" evidence="1">
    <location>
        <begin position="231"/>
        <end position="250"/>
    </location>
</feature>
<keyword evidence="1" id="KW-1133">Transmembrane helix</keyword>
<keyword evidence="3" id="KW-1185">Reference proteome</keyword>
<organism evidence="2 3">
    <name type="scientific">Glycomyces mayteni</name>
    <dbReference type="NCBI Taxonomy" id="543887"/>
    <lineage>
        <taxon>Bacteria</taxon>
        <taxon>Bacillati</taxon>
        <taxon>Actinomycetota</taxon>
        <taxon>Actinomycetes</taxon>
        <taxon>Glycomycetales</taxon>
        <taxon>Glycomycetaceae</taxon>
        <taxon>Glycomyces</taxon>
    </lineage>
</organism>
<keyword evidence="1" id="KW-0472">Membrane</keyword>
<protein>
    <submittedName>
        <fullName evidence="2">Uncharacterized protein</fullName>
    </submittedName>
</protein>
<keyword evidence="1" id="KW-0812">Transmembrane</keyword>
<feature type="transmembrane region" description="Helical" evidence="1">
    <location>
        <begin position="256"/>
        <end position="276"/>
    </location>
</feature>
<evidence type="ECO:0000256" key="1">
    <source>
        <dbReference type="SAM" id="Phobius"/>
    </source>
</evidence>
<dbReference type="Proteomes" id="UP001596470">
    <property type="component" value="Unassembled WGS sequence"/>
</dbReference>